<protein>
    <submittedName>
        <fullName evidence="1">Uncharacterized protein</fullName>
    </submittedName>
</protein>
<dbReference type="EMBL" id="CM017653">
    <property type="protein sequence ID" value="TYI79943.1"/>
    <property type="molecule type" value="Genomic_DNA"/>
</dbReference>
<organism evidence="1 2">
    <name type="scientific">Gossypium mustelinum</name>
    <name type="common">Cotton</name>
    <name type="synonym">Gossypium caicoense</name>
    <dbReference type="NCBI Taxonomy" id="34275"/>
    <lineage>
        <taxon>Eukaryota</taxon>
        <taxon>Viridiplantae</taxon>
        <taxon>Streptophyta</taxon>
        <taxon>Embryophyta</taxon>
        <taxon>Tracheophyta</taxon>
        <taxon>Spermatophyta</taxon>
        <taxon>Magnoliopsida</taxon>
        <taxon>eudicotyledons</taxon>
        <taxon>Gunneridae</taxon>
        <taxon>Pentapetalae</taxon>
        <taxon>rosids</taxon>
        <taxon>malvids</taxon>
        <taxon>Malvales</taxon>
        <taxon>Malvaceae</taxon>
        <taxon>Malvoideae</taxon>
        <taxon>Gossypium</taxon>
    </lineage>
</organism>
<keyword evidence="2" id="KW-1185">Reference proteome</keyword>
<dbReference type="Proteomes" id="UP000323597">
    <property type="component" value="Chromosome D05"/>
</dbReference>
<gene>
    <name evidence="1" type="ORF">E1A91_D05G057000v1</name>
</gene>
<evidence type="ECO:0000313" key="1">
    <source>
        <dbReference type="EMBL" id="TYI79943.1"/>
    </source>
</evidence>
<sequence length="54" mass="5925">MPSPQGSNLVGKEKHLFTCKVSNPFSEVQLSKLWPVLEKGHPALDLDTTFTASI</sequence>
<accession>A0A5D2UU80</accession>
<evidence type="ECO:0000313" key="2">
    <source>
        <dbReference type="Proteomes" id="UP000323597"/>
    </source>
</evidence>
<name>A0A5D2UU80_GOSMU</name>
<dbReference type="AlphaFoldDB" id="A0A5D2UU80"/>
<reference evidence="1 2" key="1">
    <citation type="submission" date="2019-07" db="EMBL/GenBank/DDBJ databases">
        <title>WGS assembly of Gossypium mustelinum.</title>
        <authorList>
            <person name="Chen Z.J."/>
            <person name="Sreedasyam A."/>
            <person name="Ando A."/>
            <person name="Song Q."/>
            <person name="De L."/>
            <person name="Hulse-Kemp A."/>
            <person name="Ding M."/>
            <person name="Ye W."/>
            <person name="Kirkbride R."/>
            <person name="Jenkins J."/>
            <person name="Plott C."/>
            <person name="Lovell J."/>
            <person name="Lin Y.-M."/>
            <person name="Vaughn R."/>
            <person name="Liu B."/>
            <person name="Li W."/>
            <person name="Simpson S."/>
            <person name="Scheffler B."/>
            <person name="Saski C."/>
            <person name="Grover C."/>
            <person name="Hu G."/>
            <person name="Conover J."/>
            <person name="Carlson J."/>
            <person name="Shu S."/>
            <person name="Boston L."/>
            <person name="Williams M."/>
            <person name="Peterson D."/>
            <person name="Mcgee K."/>
            <person name="Jones D."/>
            <person name="Wendel J."/>
            <person name="Stelly D."/>
            <person name="Grimwood J."/>
            <person name="Schmutz J."/>
        </authorList>
    </citation>
    <scope>NUCLEOTIDE SEQUENCE [LARGE SCALE GENOMIC DNA]</scope>
    <source>
        <strain evidence="1">1408120.09</strain>
    </source>
</reference>
<proteinExistence type="predicted"/>